<proteinExistence type="inferred from homology"/>
<dbReference type="PANTHER" id="PTHR48069:SF3">
    <property type="entry name" value="DIHYDROFOLATE REDUCTASE"/>
    <property type="match status" value="1"/>
</dbReference>
<dbReference type="CDD" id="cd00209">
    <property type="entry name" value="DHFR"/>
    <property type="match status" value="1"/>
</dbReference>
<evidence type="ECO:0000313" key="10">
    <source>
        <dbReference type="EMBL" id="APG25013.1"/>
    </source>
</evidence>
<dbReference type="EMBL" id="CP015518">
    <property type="protein sequence ID" value="APG25013.1"/>
    <property type="molecule type" value="Genomic_DNA"/>
</dbReference>
<dbReference type="PRINTS" id="PR00070">
    <property type="entry name" value="DHFR"/>
</dbReference>
<dbReference type="OrthoDB" id="9804315at2"/>
<dbReference type="Proteomes" id="UP000182264">
    <property type="component" value="Chromosome"/>
</dbReference>
<dbReference type="GO" id="GO:0050661">
    <property type="term" value="F:NADP binding"/>
    <property type="evidence" value="ECO:0007669"/>
    <property type="project" value="InterPro"/>
</dbReference>
<name>A0A1L3GGB2_SYNAC</name>
<keyword evidence="4 8" id="KW-0554">One-carbon metabolism</keyword>
<evidence type="ECO:0000256" key="7">
    <source>
        <dbReference type="ARBA" id="ARBA00025067"/>
    </source>
</evidence>
<dbReference type="InterPro" id="IPR024072">
    <property type="entry name" value="DHFR-like_dom_sf"/>
</dbReference>
<dbReference type="InterPro" id="IPR012259">
    <property type="entry name" value="DHFR"/>
</dbReference>
<protein>
    <recommendedName>
        <fullName evidence="3 8">Dihydrofolate reductase</fullName>
        <ecNumber evidence="3 8">1.5.1.3</ecNumber>
    </recommendedName>
</protein>
<evidence type="ECO:0000256" key="2">
    <source>
        <dbReference type="ARBA" id="ARBA00009539"/>
    </source>
</evidence>
<keyword evidence="11" id="KW-1185">Reference proteome</keyword>
<dbReference type="Pfam" id="PF00186">
    <property type="entry name" value="DHFR_1"/>
    <property type="match status" value="1"/>
</dbReference>
<dbReference type="GO" id="GO:0046654">
    <property type="term" value="P:tetrahydrofolate biosynthetic process"/>
    <property type="evidence" value="ECO:0007669"/>
    <property type="project" value="UniProtKB-UniPathway"/>
</dbReference>
<evidence type="ECO:0000313" key="11">
    <source>
        <dbReference type="Proteomes" id="UP000182264"/>
    </source>
</evidence>
<organism evidence="10 11">
    <name type="scientific">Syntrophotalea acetylenica</name>
    <name type="common">Pelobacter acetylenicus</name>
    <dbReference type="NCBI Taxonomy" id="29542"/>
    <lineage>
        <taxon>Bacteria</taxon>
        <taxon>Pseudomonadati</taxon>
        <taxon>Thermodesulfobacteriota</taxon>
        <taxon>Desulfuromonadia</taxon>
        <taxon>Desulfuromonadales</taxon>
        <taxon>Syntrophotaleaceae</taxon>
        <taxon>Syntrophotalea</taxon>
    </lineage>
</organism>
<comment type="function">
    <text evidence="7 8">Key enzyme in folate metabolism. Catalyzes an essential reaction for de novo glycine and purine synthesis, and for DNA precursor synthesis.</text>
</comment>
<dbReference type="PIRSF" id="PIRSF000194">
    <property type="entry name" value="DHFR"/>
    <property type="match status" value="1"/>
</dbReference>
<dbReference type="AlphaFoldDB" id="A0A1L3GGB2"/>
<sequence>MYDVELIIIAAMTRSGIIGQHGKLPWHIPEELALFRRLTMGHCLIMGRKTFISLGRPLPGRTNIVVSRGMPPVPGVMVCRDFDSAVRRAGQESQKVFFIGGRDVYRQALAIAHRMHISWIDKAYPGDCFFPPVRQDEWLVVSEQAYAEFRHVVYRRR</sequence>
<dbReference type="PROSITE" id="PS51330">
    <property type="entry name" value="DHFR_2"/>
    <property type="match status" value="1"/>
</dbReference>
<dbReference type="PANTHER" id="PTHR48069">
    <property type="entry name" value="DIHYDROFOLATE REDUCTASE"/>
    <property type="match status" value="1"/>
</dbReference>
<comment type="similarity">
    <text evidence="2 8">Belongs to the dihydrofolate reductase family.</text>
</comment>
<dbReference type="GO" id="GO:0046655">
    <property type="term" value="P:folic acid metabolic process"/>
    <property type="evidence" value="ECO:0007669"/>
    <property type="project" value="TreeGrafter"/>
</dbReference>
<feature type="domain" description="DHFR" evidence="9">
    <location>
        <begin position="5"/>
        <end position="157"/>
    </location>
</feature>
<evidence type="ECO:0000256" key="3">
    <source>
        <dbReference type="ARBA" id="ARBA00012856"/>
    </source>
</evidence>
<gene>
    <name evidence="10" type="ORF">A7E75_08280</name>
</gene>
<evidence type="ECO:0000256" key="8">
    <source>
        <dbReference type="PIRNR" id="PIRNR000194"/>
    </source>
</evidence>
<dbReference type="GO" id="GO:0006730">
    <property type="term" value="P:one-carbon metabolic process"/>
    <property type="evidence" value="ECO:0007669"/>
    <property type="project" value="UniProtKB-KW"/>
</dbReference>
<evidence type="ECO:0000256" key="5">
    <source>
        <dbReference type="ARBA" id="ARBA00022857"/>
    </source>
</evidence>
<dbReference type="GO" id="GO:0004146">
    <property type="term" value="F:dihydrofolate reductase activity"/>
    <property type="evidence" value="ECO:0007669"/>
    <property type="project" value="UniProtKB-EC"/>
</dbReference>
<accession>A0A1L3GGB2</accession>
<evidence type="ECO:0000256" key="6">
    <source>
        <dbReference type="ARBA" id="ARBA00023002"/>
    </source>
</evidence>
<dbReference type="STRING" id="29542.A6070_02245"/>
<dbReference type="SUPFAM" id="SSF53597">
    <property type="entry name" value="Dihydrofolate reductase-like"/>
    <property type="match status" value="1"/>
</dbReference>
<keyword evidence="6 8" id="KW-0560">Oxidoreductase</keyword>
<dbReference type="KEGG" id="pace:A6070_02245"/>
<dbReference type="UniPathway" id="UPA00077">
    <property type="reaction ID" value="UER00158"/>
</dbReference>
<reference evidence="10 11" key="1">
    <citation type="journal article" date="2017" name="Genome Announc.">
        <title>Complete Genome Sequences of Two Acetylene-Fermenting Pelobacter acetylenicus Strains.</title>
        <authorList>
            <person name="Sutton J.M."/>
            <person name="Baesman S.M."/>
            <person name="Fierst J.L."/>
            <person name="Poret-Peterson A.T."/>
            <person name="Oremland R.S."/>
            <person name="Dunlap D.S."/>
            <person name="Akob D.M."/>
        </authorList>
    </citation>
    <scope>NUCLEOTIDE SEQUENCE [LARGE SCALE GENOMIC DNA]</scope>
    <source>
        <strain evidence="10 11">DSM 3247</strain>
    </source>
</reference>
<evidence type="ECO:0000256" key="1">
    <source>
        <dbReference type="ARBA" id="ARBA00004903"/>
    </source>
</evidence>
<dbReference type="GO" id="GO:0046452">
    <property type="term" value="P:dihydrofolate metabolic process"/>
    <property type="evidence" value="ECO:0007669"/>
    <property type="project" value="TreeGrafter"/>
</dbReference>
<evidence type="ECO:0000256" key="4">
    <source>
        <dbReference type="ARBA" id="ARBA00022563"/>
    </source>
</evidence>
<dbReference type="EC" id="1.5.1.3" evidence="3 8"/>
<dbReference type="InterPro" id="IPR001796">
    <property type="entry name" value="DHFR_dom"/>
</dbReference>
<dbReference type="Gene3D" id="3.40.430.10">
    <property type="entry name" value="Dihydrofolate Reductase, subunit A"/>
    <property type="match status" value="1"/>
</dbReference>
<comment type="pathway">
    <text evidence="1 8">Cofactor biosynthesis; tetrahydrofolate biosynthesis; 5,6,7,8-tetrahydrofolate from 7,8-dihydrofolate: step 1/1.</text>
</comment>
<dbReference type="RefSeq" id="WP_072286862.1">
    <property type="nucleotide sequence ID" value="NZ_CP015455.1"/>
</dbReference>
<evidence type="ECO:0000259" key="9">
    <source>
        <dbReference type="PROSITE" id="PS51330"/>
    </source>
</evidence>
<comment type="catalytic activity">
    <reaction evidence="8">
        <text>(6S)-5,6,7,8-tetrahydrofolate + NADP(+) = 7,8-dihydrofolate + NADPH + H(+)</text>
        <dbReference type="Rhea" id="RHEA:15009"/>
        <dbReference type="ChEBI" id="CHEBI:15378"/>
        <dbReference type="ChEBI" id="CHEBI:57451"/>
        <dbReference type="ChEBI" id="CHEBI:57453"/>
        <dbReference type="ChEBI" id="CHEBI:57783"/>
        <dbReference type="ChEBI" id="CHEBI:58349"/>
        <dbReference type="EC" id="1.5.1.3"/>
    </reaction>
</comment>
<keyword evidence="5 8" id="KW-0521">NADP</keyword>